<dbReference type="Proteomes" id="UP000226226">
    <property type="component" value="Segment"/>
</dbReference>
<evidence type="ECO:0000313" key="2">
    <source>
        <dbReference type="Proteomes" id="UP000226226"/>
    </source>
</evidence>
<gene>
    <name evidence="1" type="ORF">RW010310_045</name>
</gene>
<protein>
    <submittedName>
        <fullName evidence="1">Uncharacterized protein</fullName>
    </submittedName>
</protein>
<accession>A0A1D7SQ09</accession>
<reference evidence="1 2" key="1">
    <citation type="journal article" date="2016" name="Environ. Microbiol.">
        <title>Genomic diversification of marine cyanophages into stable ecotypes.</title>
        <authorList>
            <person name="Marston M.F."/>
            <person name="Martiny J.B."/>
        </authorList>
    </citation>
    <scope>NUCLEOTIDE SEQUENCE [LARGE SCALE GENOMIC DNA]</scope>
    <source>
        <strain evidence="1">RW_01_0310</strain>
    </source>
</reference>
<dbReference type="EMBL" id="KX349310">
    <property type="protein sequence ID" value="AOO15746.1"/>
    <property type="molecule type" value="Genomic_DNA"/>
</dbReference>
<keyword evidence="2" id="KW-1185">Reference proteome</keyword>
<name>A0A1D7SQ09_9CAUD</name>
<evidence type="ECO:0000313" key="1">
    <source>
        <dbReference type="EMBL" id="AOO15746.1"/>
    </source>
</evidence>
<organism evidence="1 2">
    <name type="scientific">Cyanophage S-RIM12 isolate RW_01_0310</name>
    <dbReference type="NCBI Taxonomy" id="2790347"/>
    <lineage>
        <taxon>Viruses</taxon>
        <taxon>Duplodnaviria</taxon>
        <taxon>Heunggongvirae</taxon>
        <taxon>Uroviricota</taxon>
        <taxon>Caudoviricetes</taxon>
        <taxon>Pantevenvirales</taxon>
        <taxon>Kyanoviridae</taxon>
        <taxon>Brizovirus</taxon>
        <taxon>Brizovirus rhodeisland01</taxon>
    </lineage>
</organism>
<sequence>MQFLHSAILNMDEKVVLKDALLLYVSDIQKRYYADGAIPEDVYLSKMEHIKEIVETLHLSELYRQ</sequence>
<proteinExistence type="predicted"/>